<dbReference type="Proteomes" id="UP000031643">
    <property type="component" value="Chromosome"/>
</dbReference>
<evidence type="ECO:0000313" key="2">
    <source>
        <dbReference type="Proteomes" id="UP000031643"/>
    </source>
</evidence>
<evidence type="ECO:0000313" key="1">
    <source>
        <dbReference type="EMBL" id="BAQ15952.1"/>
    </source>
</evidence>
<name>A0A0A8K0C7_9HYPH</name>
<keyword evidence="2" id="KW-1185">Reference proteome</keyword>
<dbReference type="STRING" id="1384459.GL4_0486"/>
<organism evidence="1 2">
    <name type="scientific">Methyloceanibacter caenitepidi</name>
    <dbReference type="NCBI Taxonomy" id="1384459"/>
    <lineage>
        <taxon>Bacteria</taxon>
        <taxon>Pseudomonadati</taxon>
        <taxon>Pseudomonadota</taxon>
        <taxon>Alphaproteobacteria</taxon>
        <taxon>Hyphomicrobiales</taxon>
        <taxon>Hyphomicrobiaceae</taxon>
        <taxon>Methyloceanibacter</taxon>
    </lineage>
</organism>
<dbReference type="KEGG" id="mcg:GL4_0486"/>
<dbReference type="AlphaFoldDB" id="A0A0A8K0C7"/>
<gene>
    <name evidence="1" type="ORF">GL4_0486</name>
</gene>
<reference evidence="1 2" key="1">
    <citation type="submission" date="2014-09" db="EMBL/GenBank/DDBJ databases">
        <title>Genome sequencing of Methyloceanibacter caenitepidi Gela4.</title>
        <authorList>
            <person name="Takeuchi M."/>
            <person name="Susumu S."/>
            <person name="Kamagata Y."/>
            <person name="Oshima K."/>
            <person name="Hattori M."/>
            <person name="Iwasaki W."/>
        </authorList>
    </citation>
    <scope>NUCLEOTIDE SEQUENCE [LARGE SCALE GENOMIC DNA]</scope>
    <source>
        <strain evidence="1 2">Gela4</strain>
    </source>
</reference>
<proteinExistence type="predicted"/>
<dbReference type="HOGENOM" id="CLU_3292260_0_0_5"/>
<protein>
    <submittedName>
        <fullName evidence="1">Uncharacterized protein</fullName>
    </submittedName>
</protein>
<sequence length="40" mass="4127">MLRDIAGVRKFETLQAVNGKMLSVGADAEAEFGAPSTSSA</sequence>
<accession>A0A0A8K0C7</accession>
<dbReference type="EMBL" id="AP014648">
    <property type="protein sequence ID" value="BAQ15952.1"/>
    <property type="molecule type" value="Genomic_DNA"/>
</dbReference>